<comment type="similarity">
    <text evidence="2 7">Belongs to the phosphohexose mutase family.</text>
</comment>
<dbReference type="EMBL" id="CP042913">
    <property type="protein sequence ID" value="QEG34469.1"/>
    <property type="molecule type" value="Genomic_DNA"/>
</dbReference>
<dbReference type="InterPro" id="IPR005845">
    <property type="entry name" value="A-D-PHexomutase_a/b/a-II"/>
</dbReference>
<dbReference type="InterPro" id="IPR024086">
    <property type="entry name" value="GlmM_arc-type"/>
</dbReference>
<feature type="domain" description="Alpha-D-phosphohexomutase alpha/beta/alpha" evidence="9">
    <location>
        <begin position="9"/>
        <end position="131"/>
    </location>
</feature>
<evidence type="ECO:0000256" key="4">
    <source>
        <dbReference type="ARBA" id="ARBA00022723"/>
    </source>
</evidence>
<feature type="domain" description="Alpha-D-phosphohexomutase C-terminal" evidence="8">
    <location>
        <begin position="397"/>
        <end position="442"/>
    </location>
</feature>
<dbReference type="GO" id="GO:0006048">
    <property type="term" value="P:UDP-N-acetylglucosamine biosynthetic process"/>
    <property type="evidence" value="ECO:0007669"/>
    <property type="project" value="TreeGrafter"/>
</dbReference>
<dbReference type="NCBIfam" id="TIGR03990">
    <property type="entry name" value="Arch_GlmM"/>
    <property type="match status" value="1"/>
</dbReference>
<keyword evidence="6 12" id="KW-0413">Isomerase</keyword>
<dbReference type="InterPro" id="IPR016066">
    <property type="entry name" value="A-D-PHexomutase_CS"/>
</dbReference>
<dbReference type="InterPro" id="IPR050060">
    <property type="entry name" value="Phosphoglucosamine_mutase"/>
</dbReference>
<dbReference type="InterPro" id="IPR005843">
    <property type="entry name" value="A-D-PHexomutase_C"/>
</dbReference>
<dbReference type="GO" id="GO:0005975">
    <property type="term" value="P:carbohydrate metabolic process"/>
    <property type="evidence" value="ECO:0007669"/>
    <property type="project" value="InterPro"/>
</dbReference>
<dbReference type="InterPro" id="IPR005844">
    <property type="entry name" value="A-D-PHexomutase_a/b/a-I"/>
</dbReference>
<evidence type="ECO:0000256" key="3">
    <source>
        <dbReference type="ARBA" id="ARBA00022553"/>
    </source>
</evidence>
<dbReference type="Gene3D" id="3.40.120.10">
    <property type="entry name" value="Alpha-D-Glucose-1,6-Bisphosphate, subunit A, domain 3"/>
    <property type="match status" value="3"/>
</dbReference>
<reference evidence="12 13" key="1">
    <citation type="submission" date="2019-08" db="EMBL/GenBank/DDBJ databases">
        <title>Deep-cultivation of Planctomycetes and their phenomic and genomic characterization uncovers novel biology.</title>
        <authorList>
            <person name="Wiegand S."/>
            <person name="Jogler M."/>
            <person name="Boedeker C."/>
            <person name="Pinto D."/>
            <person name="Vollmers J."/>
            <person name="Rivas-Marin E."/>
            <person name="Kohn T."/>
            <person name="Peeters S.H."/>
            <person name="Heuer A."/>
            <person name="Rast P."/>
            <person name="Oberbeckmann S."/>
            <person name="Bunk B."/>
            <person name="Jeske O."/>
            <person name="Meyerdierks A."/>
            <person name="Storesund J.E."/>
            <person name="Kallscheuer N."/>
            <person name="Luecker S."/>
            <person name="Lage O.M."/>
            <person name="Pohl T."/>
            <person name="Merkel B.J."/>
            <person name="Hornburger P."/>
            <person name="Mueller R.-W."/>
            <person name="Bruemmer F."/>
            <person name="Labrenz M."/>
            <person name="Spormann A.M."/>
            <person name="Op den Camp H."/>
            <person name="Overmann J."/>
            <person name="Amann R."/>
            <person name="Jetten M.S.M."/>
            <person name="Mascher T."/>
            <person name="Medema M.H."/>
            <person name="Devos D.P."/>
            <person name="Kaster A.-K."/>
            <person name="Ovreas L."/>
            <person name="Rohde M."/>
            <person name="Galperin M.Y."/>
            <person name="Jogler C."/>
        </authorList>
    </citation>
    <scope>NUCLEOTIDE SEQUENCE [LARGE SCALE GENOMIC DNA]</scope>
    <source>
        <strain evidence="12 13">Pr1d</strain>
    </source>
</reference>
<protein>
    <submittedName>
        <fullName evidence="12">Phosphomannomutase/phosphoglucomutase</fullName>
        <ecNumber evidence="12">5.4.2.2</ecNumber>
    </submittedName>
</protein>
<dbReference type="Pfam" id="PF02880">
    <property type="entry name" value="PGM_PMM_III"/>
    <property type="match status" value="1"/>
</dbReference>
<dbReference type="InterPro" id="IPR005841">
    <property type="entry name" value="Alpha-D-phosphohexomutase_SF"/>
</dbReference>
<keyword evidence="5 7" id="KW-0460">Magnesium</keyword>
<dbReference type="KEGG" id="bgok:Pr1d_17490"/>
<dbReference type="Pfam" id="PF02878">
    <property type="entry name" value="PGM_PMM_I"/>
    <property type="match status" value="1"/>
</dbReference>
<dbReference type="PRINTS" id="PR00509">
    <property type="entry name" value="PGMPMM"/>
</dbReference>
<evidence type="ECO:0000259" key="9">
    <source>
        <dbReference type="Pfam" id="PF02878"/>
    </source>
</evidence>
<feature type="domain" description="Alpha-D-phosphohexomutase alpha/beta/alpha" evidence="10">
    <location>
        <begin position="158"/>
        <end position="252"/>
    </location>
</feature>
<keyword evidence="13" id="KW-1185">Reference proteome</keyword>
<accession>A0A5B9Q9P2</accession>
<evidence type="ECO:0000256" key="5">
    <source>
        <dbReference type="ARBA" id="ARBA00022842"/>
    </source>
</evidence>
<evidence type="ECO:0000256" key="1">
    <source>
        <dbReference type="ARBA" id="ARBA00001946"/>
    </source>
</evidence>
<gene>
    <name evidence="12" type="primary">algC</name>
    <name evidence="12" type="ORF">Pr1d_17490</name>
</gene>
<dbReference type="InterPro" id="IPR016055">
    <property type="entry name" value="A-D-PHexomutase_a/b/a-I/II/III"/>
</dbReference>
<dbReference type="GO" id="GO:0005829">
    <property type="term" value="C:cytosol"/>
    <property type="evidence" value="ECO:0007669"/>
    <property type="project" value="TreeGrafter"/>
</dbReference>
<dbReference type="GO" id="GO:0004615">
    <property type="term" value="F:phosphomannomutase activity"/>
    <property type="evidence" value="ECO:0007669"/>
    <property type="project" value="TreeGrafter"/>
</dbReference>
<dbReference type="OrthoDB" id="9806956at2"/>
<evidence type="ECO:0000313" key="13">
    <source>
        <dbReference type="Proteomes" id="UP000323917"/>
    </source>
</evidence>
<evidence type="ECO:0000313" key="12">
    <source>
        <dbReference type="EMBL" id="QEG34469.1"/>
    </source>
</evidence>
<dbReference type="Proteomes" id="UP000323917">
    <property type="component" value="Chromosome"/>
</dbReference>
<dbReference type="InterPro" id="IPR036900">
    <property type="entry name" value="A-D-PHexomutase_C_sf"/>
</dbReference>
<keyword evidence="4 7" id="KW-0479">Metal-binding</keyword>
<dbReference type="EC" id="5.4.2.2" evidence="12"/>
<dbReference type="GO" id="GO:0004614">
    <property type="term" value="F:phosphoglucomutase activity"/>
    <property type="evidence" value="ECO:0007669"/>
    <property type="project" value="UniProtKB-EC"/>
</dbReference>
<evidence type="ECO:0000256" key="7">
    <source>
        <dbReference type="RuleBase" id="RU004326"/>
    </source>
</evidence>
<evidence type="ECO:0000259" key="11">
    <source>
        <dbReference type="Pfam" id="PF02880"/>
    </source>
</evidence>
<name>A0A5B9Q9P2_9BACT</name>
<dbReference type="GO" id="GO:0000287">
    <property type="term" value="F:magnesium ion binding"/>
    <property type="evidence" value="ECO:0007669"/>
    <property type="project" value="InterPro"/>
</dbReference>
<evidence type="ECO:0000256" key="2">
    <source>
        <dbReference type="ARBA" id="ARBA00010231"/>
    </source>
</evidence>
<feature type="domain" description="Alpha-D-phosphohexomutase alpha/beta/alpha" evidence="11">
    <location>
        <begin position="260"/>
        <end position="364"/>
    </location>
</feature>
<dbReference type="PANTHER" id="PTHR42946">
    <property type="entry name" value="PHOSPHOHEXOSE MUTASE"/>
    <property type="match status" value="1"/>
</dbReference>
<dbReference type="InterPro" id="IPR005846">
    <property type="entry name" value="A-D-PHexomutase_a/b/a-III"/>
</dbReference>
<organism evidence="12 13">
    <name type="scientific">Bythopirellula goksoeyrii</name>
    <dbReference type="NCBI Taxonomy" id="1400387"/>
    <lineage>
        <taxon>Bacteria</taxon>
        <taxon>Pseudomonadati</taxon>
        <taxon>Planctomycetota</taxon>
        <taxon>Planctomycetia</taxon>
        <taxon>Pirellulales</taxon>
        <taxon>Lacipirellulaceae</taxon>
        <taxon>Bythopirellula</taxon>
    </lineage>
</organism>
<dbReference type="PROSITE" id="PS00710">
    <property type="entry name" value="PGM_PMM"/>
    <property type="match status" value="1"/>
</dbReference>
<dbReference type="SUPFAM" id="SSF55957">
    <property type="entry name" value="Phosphoglucomutase, C-terminal domain"/>
    <property type="match status" value="1"/>
</dbReference>
<evidence type="ECO:0000256" key="6">
    <source>
        <dbReference type="ARBA" id="ARBA00023235"/>
    </source>
</evidence>
<dbReference type="Gene3D" id="3.30.310.50">
    <property type="entry name" value="Alpha-D-phosphohexomutase, C-terminal domain"/>
    <property type="match status" value="1"/>
</dbReference>
<dbReference type="SUPFAM" id="SSF53738">
    <property type="entry name" value="Phosphoglucomutase, first 3 domains"/>
    <property type="match status" value="3"/>
</dbReference>
<comment type="cofactor">
    <cofactor evidence="1">
        <name>Mg(2+)</name>
        <dbReference type="ChEBI" id="CHEBI:18420"/>
    </cofactor>
</comment>
<dbReference type="AlphaFoldDB" id="A0A5B9Q9P2"/>
<dbReference type="GO" id="GO:0008966">
    <property type="term" value="F:phosphoglucosamine mutase activity"/>
    <property type="evidence" value="ECO:0007669"/>
    <property type="project" value="InterPro"/>
</dbReference>
<dbReference type="GO" id="GO:0009252">
    <property type="term" value="P:peptidoglycan biosynthetic process"/>
    <property type="evidence" value="ECO:0007669"/>
    <property type="project" value="TreeGrafter"/>
</dbReference>
<dbReference type="Pfam" id="PF00408">
    <property type="entry name" value="PGM_PMM_IV"/>
    <property type="match status" value="1"/>
</dbReference>
<proteinExistence type="inferred from homology"/>
<dbReference type="PANTHER" id="PTHR42946:SF1">
    <property type="entry name" value="PHOSPHOGLUCOMUTASE (ALPHA-D-GLUCOSE-1,6-BISPHOSPHATE-DEPENDENT)"/>
    <property type="match status" value="1"/>
</dbReference>
<keyword evidence="3" id="KW-0597">Phosphoprotein</keyword>
<evidence type="ECO:0000259" key="10">
    <source>
        <dbReference type="Pfam" id="PF02879"/>
    </source>
</evidence>
<sequence length="445" mass="47603">MSHLVISVSGLRGIVGESLTADVAMCYISAFAHELPSGPIVVTRDGRESGPMLATAISSALKSIGRECLDAGVAATPTTGVLVRQLKAAGGIQISASHNPREYNGLKLFDTTGRVIPAAAGQRVLDRYQSQQPCSISLDQSGEARVIEDTTSAHKELVLANCDVERIRACKFRVLVDANHGSGSVLAVPMLESLGCKVTVLGGTPDGQFAHLPEPTSENLVSVLEEVRTQGAAVGFCQDPDADRLAVIDERGRYVGEEFTLAMVVDHVLRHKPGPVVTNCSTSRMTQDLAEKYRVPFFRSQVGEANVVDKMLEVNAVLGGEGNGGVIDPRVGLVRDSFVGMALLLDAMAAREMPVSALADELPQYAIHKSKVTLSAEKVAESFNLLEKHFADATADRLDGLRLDWPGKWLLIRASNTEPIVRIFAEAPTPTEAKRLCDETAELLG</sequence>
<dbReference type="RefSeq" id="WP_148073119.1">
    <property type="nucleotide sequence ID" value="NZ_CP042913.1"/>
</dbReference>
<evidence type="ECO:0000259" key="8">
    <source>
        <dbReference type="Pfam" id="PF00408"/>
    </source>
</evidence>
<dbReference type="Pfam" id="PF02879">
    <property type="entry name" value="PGM_PMM_II"/>
    <property type="match status" value="1"/>
</dbReference>